<evidence type="ECO:0000259" key="12">
    <source>
        <dbReference type="Pfam" id="PF02705"/>
    </source>
</evidence>
<comment type="caution">
    <text evidence="14">The sequence shown here is derived from an EMBL/GenBank/DDBJ whole genome shotgun (WGS) entry which is preliminary data.</text>
</comment>
<name>A0A9E2NLT3_9FIRM</name>
<dbReference type="PANTHER" id="PTHR30540:SF83">
    <property type="entry name" value="K+ POTASSIUM TRANSPORTER"/>
    <property type="match status" value="1"/>
</dbReference>
<feature type="domain" description="K+ potassium transporter integral membrane" evidence="12">
    <location>
        <begin position="17"/>
        <end position="463"/>
    </location>
</feature>
<keyword evidence="4 11" id="KW-0633">Potassium transport</keyword>
<feature type="transmembrane region" description="Helical" evidence="11">
    <location>
        <begin position="250"/>
        <end position="272"/>
    </location>
</feature>
<feature type="transmembrane region" description="Helical" evidence="11">
    <location>
        <begin position="348"/>
        <end position="370"/>
    </location>
</feature>
<dbReference type="InterPro" id="IPR053952">
    <property type="entry name" value="K_trans_C"/>
</dbReference>
<proteinExistence type="inferred from homology"/>
<feature type="transmembrane region" description="Helical" evidence="11">
    <location>
        <begin position="52"/>
        <end position="73"/>
    </location>
</feature>
<dbReference type="GO" id="GO:0005886">
    <property type="term" value="C:plasma membrane"/>
    <property type="evidence" value="ECO:0007669"/>
    <property type="project" value="UniProtKB-SubCell"/>
</dbReference>
<reference evidence="14" key="2">
    <citation type="submission" date="2021-04" db="EMBL/GenBank/DDBJ databases">
        <authorList>
            <person name="Gilroy R."/>
        </authorList>
    </citation>
    <scope>NUCLEOTIDE SEQUENCE</scope>
    <source>
        <strain evidence="14">B5-657</strain>
    </source>
</reference>
<protein>
    <recommendedName>
        <fullName evidence="11">Probable potassium transport system protein Kup</fullName>
    </recommendedName>
</protein>
<evidence type="ECO:0000256" key="10">
    <source>
        <dbReference type="ARBA" id="ARBA00023136"/>
    </source>
</evidence>
<evidence type="ECO:0000256" key="5">
    <source>
        <dbReference type="ARBA" id="ARBA00022692"/>
    </source>
</evidence>
<dbReference type="Pfam" id="PF02705">
    <property type="entry name" value="K_trans"/>
    <property type="match status" value="1"/>
</dbReference>
<keyword evidence="2 11" id="KW-0813">Transport</keyword>
<dbReference type="InterPro" id="IPR053951">
    <property type="entry name" value="K_trans_N"/>
</dbReference>
<dbReference type="Pfam" id="PF22776">
    <property type="entry name" value="K_trans_C"/>
    <property type="match status" value="1"/>
</dbReference>
<feature type="transmembrane region" description="Helical" evidence="11">
    <location>
        <begin position="408"/>
        <end position="426"/>
    </location>
</feature>
<dbReference type="Proteomes" id="UP000824229">
    <property type="component" value="Unassembled WGS sequence"/>
</dbReference>
<dbReference type="GO" id="GO:0015293">
    <property type="term" value="F:symporter activity"/>
    <property type="evidence" value="ECO:0007669"/>
    <property type="project" value="UniProtKB-UniRule"/>
</dbReference>
<dbReference type="GO" id="GO:0015079">
    <property type="term" value="F:potassium ion transmembrane transporter activity"/>
    <property type="evidence" value="ECO:0007669"/>
    <property type="project" value="UniProtKB-UniRule"/>
</dbReference>
<evidence type="ECO:0000259" key="13">
    <source>
        <dbReference type="Pfam" id="PF22776"/>
    </source>
</evidence>
<comment type="catalytic activity">
    <reaction evidence="11">
        <text>K(+)(in) + H(+)(in) = K(+)(out) + H(+)(out)</text>
        <dbReference type="Rhea" id="RHEA:28490"/>
        <dbReference type="ChEBI" id="CHEBI:15378"/>
        <dbReference type="ChEBI" id="CHEBI:29103"/>
    </reaction>
</comment>
<feature type="transmembrane region" description="Helical" evidence="11">
    <location>
        <begin position="219"/>
        <end position="238"/>
    </location>
</feature>
<comment type="similarity">
    <text evidence="11">Belongs to the HAK/KUP transporter (TC 2.A.72) family.</text>
</comment>
<feature type="domain" description="K+ potassium transporter C-terminal" evidence="13">
    <location>
        <begin position="488"/>
        <end position="643"/>
    </location>
</feature>
<feature type="transmembrane region" description="Helical" evidence="11">
    <location>
        <begin position="144"/>
        <end position="162"/>
    </location>
</feature>
<reference evidence="14" key="1">
    <citation type="journal article" date="2021" name="PeerJ">
        <title>Extensive microbial diversity within the chicken gut microbiome revealed by metagenomics and culture.</title>
        <authorList>
            <person name="Gilroy R."/>
            <person name="Ravi A."/>
            <person name="Getino M."/>
            <person name="Pursley I."/>
            <person name="Horton D.L."/>
            <person name="Alikhan N.F."/>
            <person name="Baker D."/>
            <person name="Gharbi K."/>
            <person name="Hall N."/>
            <person name="Watson M."/>
            <person name="Adriaenssens E.M."/>
            <person name="Foster-Nyarko E."/>
            <person name="Jarju S."/>
            <person name="Secka A."/>
            <person name="Antonio M."/>
            <person name="Oren A."/>
            <person name="Chaudhuri R.R."/>
            <person name="La Ragione R."/>
            <person name="Hildebrand F."/>
            <person name="Pallen M.J."/>
        </authorList>
    </citation>
    <scope>NUCLEOTIDE SEQUENCE</scope>
    <source>
        <strain evidence="14">B5-657</strain>
    </source>
</reference>
<evidence type="ECO:0000313" key="14">
    <source>
        <dbReference type="EMBL" id="MBU3804721.1"/>
    </source>
</evidence>
<evidence type="ECO:0000256" key="3">
    <source>
        <dbReference type="ARBA" id="ARBA00022475"/>
    </source>
</evidence>
<organism evidence="14 15">
    <name type="scientific">Candidatus Cellulosilyticum pullistercoris</name>
    <dbReference type="NCBI Taxonomy" id="2838521"/>
    <lineage>
        <taxon>Bacteria</taxon>
        <taxon>Bacillati</taxon>
        <taxon>Bacillota</taxon>
        <taxon>Clostridia</taxon>
        <taxon>Lachnospirales</taxon>
        <taxon>Cellulosilyticaceae</taxon>
        <taxon>Cellulosilyticum</taxon>
    </lineage>
</organism>
<evidence type="ECO:0000256" key="9">
    <source>
        <dbReference type="ARBA" id="ARBA00023065"/>
    </source>
</evidence>
<keyword evidence="5 11" id="KW-0812">Transmembrane</keyword>
<gene>
    <name evidence="11" type="primary">kup</name>
    <name evidence="14" type="ORF">H9872_08185</name>
</gene>
<evidence type="ECO:0000256" key="8">
    <source>
        <dbReference type="ARBA" id="ARBA00022989"/>
    </source>
</evidence>
<keyword evidence="3 11" id="KW-1003">Cell membrane</keyword>
<dbReference type="AlphaFoldDB" id="A0A9E2NLT3"/>
<dbReference type="EMBL" id="JAHLFQ010000192">
    <property type="protein sequence ID" value="MBU3804721.1"/>
    <property type="molecule type" value="Genomic_DNA"/>
</dbReference>
<comment type="subcellular location">
    <subcellularLocation>
        <location evidence="11">Cell membrane</location>
        <topology evidence="11">Multi-pass membrane protein</topology>
    </subcellularLocation>
    <subcellularLocation>
        <location evidence="1">Membrane</location>
        <topology evidence="1">Multi-pass membrane protein</topology>
    </subcellularLocation>
</comment>
<keyword evidence="6 11" id="KW-0769">Symport</keyword>
<dbReference type="HAMAP" id="MF_01522">
    <property type="entry name" value="Kup"/>
    <property type="match status" value="1"/>
</dbReference>
<feature type="transmembrane region" description="Helical" evidence="11">
    <location>
        <begin position="432"/>
        <end position="451"/>
    </location>
</feature>
<evidence type="ECO:0000256" key="6">
    <source>
        <dbReference type="ARBA" id="ARBA00022847"/>
    </source>
</evidence>
<dbReference type="InterPro" id="IPR003855">
    <property type="entry name" value="K+_transporter"/>
</dbReference>
<dbReference type="InterPro" id="IPR023051">
    <property type="entry name" value="Kup"/>
</dbReference>
<keyword evidence="8 11" id="KW-1133">Transmembrane helix</keyword>
<evidence type="ECO:0000256" key="1">
    <source>
        <dbReference type="ARBA" id="ARBA00004141"/>
    </source>
</evidence>
<evidence type="ECO:0000256" key="2">
    <source>
        <dbReference type="ARBA" id="ARBA00022448"/>
    </source>
</evidence>
<evidence type="ECO:0000256" key="4">
    <source>
        <dbReference type="ARBA" id="ARBA00022538"/>
    </source>
</evidence>
<dbReference type="PANTHER" id="PTHR30540">
    <property type="entry name" value="OSMOTIC STRESS POTASSIUM TRANSPORTER"/>
    <property type="match status" value="1"/>
</dbReference>
<feature type="transmembrane region" description="Helical" evidence="11">
    <location>
        <begin position="174"/>
        <end position="195"/>
    </location>
</feature>
<feature type="transmembrane region" description="Helical" evidence="11">
    <location>
        <begin position="299"/>
        <end position="327"/>
    </location>
</feature>
<evidence type="ECO:0000256" key="7">
    <source>
        <dbReference type="ARBA" id="ARBA00022958"/>
    </source>
</evidence>
<comment type="caution">
    <text evidence="11">Lacks conserved residue(s) required for the propagation of feature annotation.</text>
</comment>
<keyword evidence="7 11" id="KW-0630">Potassium</keyword>
<sequence>MTKALKDHKAWSASGLLVAIGIVYGDIGTSPMYVMKSIIHGNGGLLNISPDFILGSLSLVIWTLILLTTLKYVMIAMQADNHGEGGIFSLYSLVKHCGKWLIIPAMIGGAALLADGVLTPAVTVTTAIEGLKSVDVIEKIIGDNQNIIIVTVIIIISLLFLIQRLGTSSIGKAFGPVMTLWFCILGLVGFINMLGHLEVLRAFNPIRAIQVLFGPYNKAGFMILGSVFLATTGAEALYSDMGHVGKYNIYLSWPFVKICLILNYLGQGAWLLSHQGSTSLASIEDMNPFFLMVPDTFRVGMVIIGTLAAIIASQALITGAFTLVSEASRLDLMPHLQIIYPSSTKGQLYIPLVNHSLWLSCLLVVLYFRTSANMEAAYGLSITITMLMTTLLLFEYLKKIKKVHFPSYLFLLFFGGLEGAFFLASLTKFTHGGYIALLIAFLLFMIMIVWYRGTAIEKDQLVKLPIKDYIPMFDKLRQDEHVHKVADNLVFLTNAKDSENIDRDILYSIFDKGNKKAKAYWFVSVSVTDDPYTLEYSVEKLYTDYIYRVHLYLGFKVEQRVNVYMRQIVNDLIKTNEHLPQSGCYSIYGEQQVGNFSFCMIHKHLVPESDISVFNRMMISMKYTIRHFAGSPAKWYGLENTSLLIENVPLFIKLKKTPQIQRIQSIKN</sequence>
<accession>A0A9E2NLT3</accession>
<evidence type="ECO:0000313" key="15">
    <source>
        <dbReference type="Proteomes" id="UP000824229"/>
    </source>
</evidence>
<keyword evidence="10 11" id="KW-0472">Membrane</keyword>
<comment type="function">
    <text evidence="11">Transport of potassium into the cell. Likely operates as a K(+):H(+) symporter.</text>
</comment>
<evidence type="ECO:0000256" key="11">
    <source>
        <dbReference type="HAMAP-Rule" id="MF_01522"/>
    </source>
</evidence>
<feature type="transmembrane region" description="Helical" evidence="11">
    <location>
        <begin position="376"/>
        <end position="396"/>
    </location>
</feature>
<keyword evidence="9 11" id="KW-0406">Ion transport</keyword>